<dbReference type="FunFam" id="1.20.1070.10:FF:000007">
    <property type="entry name" value="Olfactory receptor"/>
    <property type="match status" value="2"/>
</dbReference>
<dbReference type="CDD" id="cd15939">
    <property type="entry name" value="7tmA_OR4A-like"/>
    <property type="match status" value="1"/>
</dbReference>
<feature type="transmembrane region" description="Helical" evidence="11">
    <location>
        <begin position="401"/>
        <end position="420"/>
    </location>
</feature>
<dbReference type="STRING" id="246437.L9JDU8"/>
<proteinExistence type="inferred from homology"/>
<comment type="similarity">
    <text evidence="10">Belongs to the G-protein coupled receptor 1 family.</text>
</comment>
<keyword evidence="7 11" id="KW-0472">Membrane</keyword>
<evidence type="ECO:0000256" key="11">
    <source>
        <dbReference type="SAM" id="Phobius"/>
    </source>
</evidence>
<dbReference type="InterPro" id="IPR000725">
    <property type="entry name" value="Olfact_rcpt"/>
</dbReference>
<feature type="transmembrane region" description="Helical" evidence="11">
    <location>
        <begin position="82"/>
        <end position="104"/>
    </location>
</feature>
<evidence type="ECO:0000256" key="5">
    <source>
        <dbReference type="ARBA" id="ARBA00022989"/>
    </source>
</evidence>
<evidence type="ECO:0000256" key="3">
    <source>
        <dbReference type="ARBA" id="ARBA00022692"/>
    </source>
</evidence>
<dbReference type="EMBL" id="KB321024">
    <property type="protein sequence ID" value="ELW48771.1"/>
    <property type="molecule type" value="Genomic_DNA"/>
</dbReference>
<feature type="transmembrane region" description="Helical" evidence="11">
    <location>
        <begin position="157"/>
        <end position="178"/>
    </location>
</feature>
<feature type="transmembrane region" description="Helical" evidence="11">
    <location>
        <begin position="229"/>
        <end position="251"/>
    </location>
</feature>
<dbReference type="Pfam" id="PF13853">
    <property type="entry name" value="7tm_4"/>
    <property type="match status" value="2"/>
</dbReference>
<evidence type="ECO:0000256" key="1">
    <source>
        <dbReference type="ARBA" id="ARBA00004141"/>
    </source>
</evidence>
<evidence type="ECO:0000256" key="12">
    <source>
        <dbReference type="SAM" id="SignalP"/>
    </source>
</evidence>
<dbReference type="InParanoid" id="L9JDU8"/>
<evidence type="ECO:0000256" key="10">
    <source>
        <dbReference type="RuleBase" id="RU000688"/>
    </source>
</evidence>
<keyword evidence="9 10" id="KW-0807">Transducer</keyword>
<dbReference type="SUPFAM" id="SSF81321">
    <property type="entry name" value="Family A G protein-coupled receptor-like"/>
    <property type="match status" value="2"/>
</dbReference>
<dbReference type="FunCoup" id="L9JDU8">
    <property type="interactions" value="407"/>
</dbReference>
<gene>
    <name evidence="14" type="ORF">TREES_T100010814</name>
</gene>
<dbReference type="eggNOG" id="ENOG502SHD5">
    <property type="taxonomic scope" value="Eukaryota"/>
</dbReference>
<protein>
    <submittedName>
        <fullName evidence="14">Olfactory receptor 4C16</fullName>
    </submittedName>
</protein>
<feature type="signal peptide" evidence="12">
    <location>
        <begin position="1"/>
        <end position="16"/>
    </location>
</feature>
<dbReference type="InterPro" id="IPR000276">
    <property type="entry name" value="GPCR_Rhodpsn"/>
</dbReference>
<sequence>MYFFLFYLSFADACFSTTTAPRLIVDSLSHKKTISYNECMTQVFAAHFFGCMEIFVLILMAFDRYVAICKPLRYTVIMRRHVCSVLVILAWVGSCIHSSAQIFLALRLPFCGPNVIDHYFCDLQPLLKLACMDTYVINLLVVSNSGAICMDPVKKKIVFVTFLLFYLGTLVGNLLILTTIKTSHALGSPMYFFLFYLSLSDPCLSTSIAPRIIVDSLLKKTTISFSECIIQVFTAHFFGCLEIFILILMAVDRYVAICKPLHYTTIMNHRVCSGLVVVAWVGSCVHSLTQIFLALSLPFCGPNVIDHYFCDLQPLLKLVCADTYVINLLLVSNSGAICTLSFVILMFSYVIILHSLRNHSAEGRRKALSTCISHIIVVILFFGPCIFIYTRPAITFPVDKTIAVFYTIGTPLLNPLIYTLRNAEVKNAMRRLWSKKLISDD</sequence>
<evidence type="ECO:0000256" key="9">
    <source>
        <dbReference type="ARBA" id="ARBA00023224"/>
    </source>
</evidence>
<dbReference type="GO" id="GO:0005886">
    <property type="term" value="C:plasma membrane"/>
    <property type="evidence" value="ECO:0007669"/>
    <property type="project" value="UniProtKB-ARBA"/>
</dbReference>
<dbReference type="GO" id="GO:0004984">
    <property type="term" value="F:olfactory receptor activity"/>
    <property type="evidence" value="ECO:0007669"/>
    <property type="project" value="InterPro"/>
</dbReference>
<feature type="transmembrane region" description="Helical" evidence="11">
    <location>
        <begin position="368"/>
        <end position="389"/>
    </location>
</feature>
<dbReference type="PRINTS" id="PR00237">
    <property type="entry name" value="GPCRRHODOPSN"/>
</dbReference>
<feature type="chain" id="PRO_5003999124" evidence="12">
    <location>
        <begin position="17"/>
        <end position="441"/>
    </location>
</feature>
<name>L9JDU8_TUPCH</name>
<keyword evidence="12" id="KW-0732">Signal</keyword>
<keyword evidence="2" id="KW-0716">Sensory transduction</keyword>
<dbReference type="PANTHER" id="PTHR48002">
    <property type="entry name" value="OLFACTORY RECEPTOR"/>
    <property type="match status" value="1"/>
</dbReference>
<accession>L9JDU8</accession>
<keyword evidence="8 10" id="KW-0675">Receptor</keyword>
<dbReference type="InterPro" id="IPR017452">
    <property type="entry name" value="GPCR_Rhodpsn_7TM"/>
</dbReference>
<dbReference type="Proteomes" id="UP000011518">
    <property type="component" value="Unassembled WGS sequence"/>
</dbReference>
<reference evidence="15" key="1">
    <citation type="submission" date="2012-07" db="EMBL/GenBank/DDBJ databases">
        <title>Genome of the Chinese tree shrew, a rising model animal genetically related to primates.</title>
        <authorList>
            <person name="Zhang G."/>
            <person name="Fan Y."/>
            <person name="Yao Y."/>
            <person name="Huang Z."/>
        </authorList>
    </citation>
    <scope>NUCLEOTIDE SEQUENCE [LARGE SCALE GENOMIC DNA]</scope>
</reference>
<keyword evidence="15" id="KW-1185">Reference proteome</keyword>
<comment type="subcellular location">
    <subcellularLocation>
        <location evidence="1">Membrane</location>
        <topology evidence="1">Multi-pass membrane protein</topology>
    </subcellularLocation>
</comment>
<evidence type="ECO:0000313" key="14">
    <source>
        <dbReference type="EMBL" id="ELW48771.1"/>
    </source>
</evidence>
<feature type="domain" description="G-protein coupled receptors family 1 profile" evidence="13">
    <location>
        <begin position="1"/>
        <end position="149"/>
    </location>
</feature>
<dbReference type="InterPro" id="IPR050427">
    <property type="entry name" value="Olfactory_Receptors"/>
</dbReference>
<keyword evidence="5 11" id="KW-1133">Transmembrane helix</keyword>
<dbReference type="Gene3D" id="1.20.1070.10">
    <property type="entry name" value="Rhodopsin 7-helix transmembrane proteins"/>
    <property type="match status" value="2"/>
</dbReference>
<keyword evidence="4" id="KW-0552">Olfaction</keyword>
<dbReference type="GO" id="GO:0004930">
    <property type="term" value="F:G protein-coupled receptor activity"/>
    <property type="evidence" value="ECO:0007669"/>
    <property type="project" value="UniProtKB-KW"/>
</dbReference>
<evidence type="ECO:0000256" key="7">
    <source>
        <dbReference type="ARBA" id="ARBA00023136"/>
    </source>
</evidence>
<evidence type="ECO:0000313" key="15">
    <source>
        <dbReference type="Proteomes" id="UP000011518"/>
    </source>
</evidence>
<feature type="transmembrane region" description="Helical" evidence="11">
    <location>
        <begin position="40"/>
        <end position="62"/>
    </location>
</feature>
<keyword evidence="3 10" id="KW-0812">Transmembrane</keyword>
<dbReference type="AlphaFoldDB" id="L9JDU8"/>
<keyword evidence="6 10" id="KW-0297">G-protein coupled receptor</keyword>
<reference evidence="15" key="2">
    <citation type="journal article" date="2013" name="Nat. Commun.">
        <title>Genome of the Chinese tree shrew.</title>
        <authorList>
            <person name="Fan Y."/>
            <person name="Huang Z.Y."/>
            <person name="Cao C.C."/>
            <person name="Chen C.S."/>
            <person name="Chen Y.X."/>
            <person name="Fan D.D."/>
            <person name="He J."/>
            <person name="Hou H.L."/>
            <person name="Hu L."/>
            <person name="Hu X.T."/>
            <person name="Jiang X.T."/>
            <person name="Lai R."/>
            <person name="Lang Y.S."/>
            <person name="Liang B."/>
            <person name="Liao S.G."/>
            <person name="Mu D."/>
            <person name="Ma Y.Y."/>
            <person name="Niu Y.Y."/>
            <person name="Sun X.Q."/>
            <person name="Xia J.Q."/>
            <person name="Xiao J."/>
            <person name="Xiong Z.Q."/>
            <person name="Xu L."/>
            <person name="Yang L."/>
            <person name="Zhang Y."/>
            <person name="Zhao W."/>
            <person name="Zhao X.D."/>
            <person name="Zheng Y.T."/>
            <person name="Zhou J.M."/>
            <person name="Zhu Y.B."/>
            <person name="Zhang G.J."/>
            <person name="Wang J."/>
            <person name="Yao Y.G."/>
        </authorList>
    </citation>
    <scope>NUCLEOTIDE SEQUENCE [LARGE SCALE GENOMIC DNA]</scope>
</reference>
<feature type="transmembrane region" description="Helical" evidence="11">
    <location>
        <begin position="271"/>
        <end position="293"/>
    </location>
</feature>
<feature type="transmembrane region" description="Helical" evidence="11">
    <location>
        <begin position="190"/>
        <end position="209"/>
    </location>
</feature>
<dbReference type="PROSITE" id="PS50262">
    <property type="entry name" value="G_PROTEIN_RECEP_F1_2"/>
    <property type="match status" value="2"/>
</dbReference>
<evidence type="ECO:0000256" key="6">
    <source>
        <dbReference type="ARBA" id="ARBA00023040"/>
    </source>
</evidence>
<feature type="domain" description="G-protein coupled receptors family 1 profile" evidence="13">
    <location>
        <begin position="172"/>
        <end position="418"/>
    </location>
</feature>
<evidence type="ECO:0000259" key="13">
    <source>
        <dbReference type="PROSITE" id="PS50262"/>
    </source>
</evidence>
<evidence type="ECO:0000256" key="2">
    <source>
        <dbReference type="ARBA" id="ARBA00022606"/>
    </source>
</evidence>
<dbReference type="PRINTS" id="PR00245">
    <property type="entry name" value="OLFACTORYR"/>
</dbReference>
<dbReference type="PROSITE" id="PS00237">
    <property type="entry name" value="G_PROTEIN_RECEP_F1_1"/>
    <property type="match status" value="1"/>
</dbReference>
<organism evidence="14 15">
    <name type="scientific">Tupaia chinensis</name>
    <name type="common">Chinese tree shrew</name>
    <name type="synonym">Tupaia belangeri chinensis</name>
    <dbReference type="NCBI Taxonomy" id="246437"/>
    <lineage>
        <taxon>Eukaryota</taxon>
        <taxon>Metazoa</taxon>
        <taxon>Chordata</taxon>
        <taxon>Craniata</taxon>
        <taxon>Vertebrata</taxon>
        <taxon>Euteleostomi</taxon>
        <taxon>Mammalia</taxon>
        <taxon>Eutheria</taxon>
        <taxon>Euarchontoglires</taxon>
        <taxon>Scandentia</taxon>
        <taxon>Tupaiidae</taxon>
        <taxon>Tupaia</taxon>
    </lineage>
</organism>
<feature type="transmembrane region" description="Helical" evidence="11">
    <location>
        <begin position="334"/>
        <end position="356"/>
    </location>
</feature>
<evidence type="ECO:0000256" key="8">
    <source>
        <dbReference type="ARBA" id="ARBA00023170"/>
    </source>
</evidence>
<evidence type="ECO:0000256" key="4">
    <source>
        <dbReference type="ARBA" id="ARBA00022725"/>
    </source>
</evidence>